<feature type="domain" description="ABC transporter" evidence="7">
    <location>
        <begin position="4"/>
        <end position="231"/>
    </location>
</feature>
<dbReference type="InterPro" id="IPR003439">
    <property type="entry name" value="ABC_transporter-like_ATP-bd"/>
</dbReference>
<dbReference type="InterPro" id="IPR027417">
    <property type="entry name" value="P-loop_NTPase"/>
</dbReference>
<dbReference type="Proteomes" id="UP001500187">
    <property type="component" value="Unassembled WGS sequence"/>
</dbReference>
<keyword evidence="4" id="KW-0547">Nucleotide-binding</keyword>
<evidence type="ECO:0000256" key="5">
    <source>
        <dbReference type="ARBA" id="ARBA00022840"/>
    </source>
</evidence>
<comment type="similarity">
    <text evidence="2">Belongs to the ABC transporter superfamily.</text>
</comment>
<evidence type="ECO:0000256" key="2">
    <source>
        <dbReference type="ARBA" id="ARBA00005417"/>
    </source>
</evidence>
<dbReference type="PANTHER" id="PTHR42711:SF5">
    <property type="entry name" value="ABC TRANSPORTER ATP-BINDING PROTEIN NATA"/>
    <property type="match status" value="1"/>
</dbReference>
<reference evidence="9" key="1">
    <citation type="journal article" date="2019" name="Int. J. Syst. Evol. Microbiol.">
        <title>The Global Catalogue of Microorganisms (GCM) 10K type strain sequencing project: providing services to taxonomists for standard genome sequencing and annotation.</title>
        <authorList>
            <consortium name="The Broad Institute Genomics Platform"/>
            <consortium name="The Broad Institute Genome Sequencing Center for Infectious Disease"/>
            <person name="Wu L."/>
            <person name="Ma J."/>
        </authorList>
    </citation>
    <scope>NUCLEOTIDE SEQUENCE [LARGE SCALE GENOMIC DNA]</scope>
    <source>
        <strain evidence="9">JCM 18541</strain>
    </source>
</reference>
<evidence type="ECO:0000259" key="7">
    <source>
        <dbReference type="PROSITE" id="PS50893"/>
    </source>
</evidence>
<gene>
    <name evidence="8" type="ORF">GCM10023352_21530</name>
</gene>
<dbReference type="PROSITE" id="PS00211">
    <property type="entry name" value="ABC_TRANSPORTER_1"/>
    <property type="match status" value="1"/>
</dbReference>
<keyword evidence="9" id="KW-1185">Reference proteome</keyword>
<keyword evidence="6" id="KW-0046">Antibiotic resistance</keyword>
<dbReference type="EMBL" id="BAABKP010000008">
    <property type="protein sequence ID" value="GAA4801030.1"/>
    <property type="molecule type" value="Genomic_DNA"/>
</dbReference>
<dbReference type="SMART" id="SM00382">
    <property type="entry name" value="AAA"/>
    <property type="match status" value="1"/>
</dbReference>
<accession>A0ABP9BYC6</accession>
<evidence type="ECO:0000313" key="9">
    <source>
        <dbReference type="Proteomes" id="UP001500187"/>
    </source>
</evidence>
<dbReference type="Pfam" id="PF00005">
    <property type="entry name" value="ABC_tran"/>
    <property type="match status" value="1"/>
</dbReference>
<comment type="caution">
    <text evidence="8">The sequence shown here is derived from an EMBL/GenBank/DDBJ whole genome shotgun (WGS) entry which is preliminary data.</text>
</comment>
<protein>
    <recommendedName>
        <fullName evidence="7">ABC transporter domain-containing protein</fullName>
    </recommendedName>
</protein>
<keyword evidence="3" id="KW-0813">Transport</keyword>
<evidence type="ECO:0000256" key="4">
    <source>
        <dbReference type="ARBA" id="ARBA00022741"/>
    </source>
</evidence>
<dbReference type="RefSeq" id="WP_345447499.1">
    <property type="nucleotide sequence ID" value="NZ_BAABKP010000008.1"/>
</dbReference>
<proteinExistence type="inferred from homology"/>
<dbReference type="InterPro" id="IPR017871">
    <property type="entry name" value="ABC_transporter-like_CS"/>
</dbReference>
<sequence>MNGLKLHGISRSFGDHKVLQDVDFGVRRGEIVGFIGGNGAGKTTTMRLILGMLNPTGGHITWDGEPISTDNRRSIGYMPEERGLYPQMSVKDQIVHFALLEGKTLGQAKEKADELIATLGLSGREKTLIQDLSLGNQQRVQLAVSLVGNPELLVLDEPFSGLDPLAVDTMAGLIQQQAAQGVGILFSSHQLELVERLCDRVCVLDRGRVMADGAVSELQDTDQTRWELKFDRPAGEFVAELSLVASFHIEFKMSNQSSVFITVDGRDATVPQDVLEIAERFGRLRSIEPVQRSLGALLSQDFISSGRGITPDREAELESAGQTR</sequence>
<organism evidence="8 9">
    <name type="scientific">Rothia endophytica</name>
    <dbReference type="NCBI Taxonomy" id="1324766"/>
    <lineage>
        <taxon>Bacteria</taxon>
        <taxon>Bacillati</taxon>
        <taxon>Actinomycetota</taxon>
        <taxon>Actinomycetes</taxon>
        <taxon>Micrococcales</taxon>
        <taxon>Micrococcaceae</taxon>
        <taxon>Rothia</taxon>
    </lineage>
</organism>
<dbReference type="PANTHER" id="PTHR42711">
    <property type="entry name" value="ABC TRANSPORTER ATP-BINDING PROTEIN"/>
    <property type="match status" value="1"/>
</dbReference>
<name>A0ABP9BYC6_9MICC</name>
<dbReference type="Gene3D" id="3.40.50.300">
    <property type="entry name" value="P-loop containing nucleotide triphosphate hydrolases"/>
    <property type="match status" value="1"/>
</dbReference>
<evidence type="ECO:0000256" key="3">
    <source>
        <dbReference type="ARBA" id="ARBA00022448"/>
    </source>
</evidence>
<comment type="subcellular location">
    <subcellularLocation>
        <location evidence="1">Cell membrane</location>
        <topology evidence="1">Peripheral membrane protein</topology>
    </subcellularLocation>
</comment>
<keyword evidence="5" id="KW-0067">ATP-binding</keyword>
<evidence type="ECO:0000256" key="6">
    <source>
        <dbReference type="ARBA" id="ARBA00023251"/>
    </source>
</evidence>
<evidence type="ECO:0000256" key="1">
    <source>
        <dbReference type="ARBA" id="ARBA00004202"/>
    </source>
</evidence>
<dbReference type="PROSITE" id="PS50893">
    <property type="entry name" value="ABC_TRANSPORTER_2"/>
    <property type="match status" value="1"/>
</dbReference>
<dbReference type="InterPro" id="IPR050763">
    <property type="entry name" value="ABC_transporter_ATP-binding"/>
</dbReference>
<dbReference type="SUPFAM" id="SSF52540">
    <property type="entry name" value="P-loop containing nucleoside triphosphate hydrolases"/>
    <property type="match status" value="1"/>
</dbReference>
<evidence type="ECO:0000313" key="8">
    <source>
        <dbReference type="EMBL" id="GAA4801030.1"/>
    </source>
</evidence>
<dbReference type="InterPro" id="IPR003593">
    <property type="entry name" value="AAA+_ATPase"/>
</dbReference>